<feature type="non-terminal residue" evidence="1">
    <location>
        <position position="1"/>
    </location>
</feature>
<dbReference type="EMBL" id="AZMM01014553">
    <property type="protein sequence ID" value="ETJ30938.1"/>
    <property type="molecule type" value="Genomic_DNA"/>
</dbReference>
<sequence length="56" mass="6161">VEISPVVISVNKGIGGIICIAKFHILITTIVLNADDILWRNQCCNPSRVIRAEVNM</sequence>
<dbReference type="AlphaFoldDB" id="W1XKQ0"/>
<reference evidence="1" key="1">
    <citation type="submission" date="2013-12" db="EMBL/GenBank/DDBJ databases">
        <title>A Varibaculum cambriense genome reconstructed from a premature infant gut community with otherwise low bacterial novelty that shifts toward anaerobic metabolism during the third week of life.</title>
        <authorList>
            <person name="Brown C.T."/>
            <person name="Sharon I."/>
            <person name="Thomas B.C."/>
            <person name="Castelle C.J."/>
            <person name="Morowitz M.J."/>
            <person name="Banfield J.F."/>
        </authorList>
    </citation>
    <scope>NUCLEOTIDE SEQUENCE</scope>
</reference>
<accession>W1XKQ0</accession>
<proteinExistence type="predicted"/>
<organism evidence="1">
    <name type="scientific">human gut metagenome</name>
    <dbReference type="NCBI Taxonomy" id="408170"/>
    <lineage>
        <taxon>unclassified sequences</taxon>
        <taxon>metagenomes</taxon>
        <taxon>organismal metagenomes</taxon>
    </lineage>
</organism>
<name>W1XKQ0_9ZZZZ</name>
<comment type="caution">
    <text evidence="1">The sequence shown here is derived from an EMBL/GenBank/DDBJ whole genome shotgun (WGS) entry which is preliminary data.</text>
</comment>
<protein>
    <submittedName>
        <fullName evidence="1">Uncharacterized protein</fullName>
    </submittedName>
</protein>
<evidence type="ECO:0000313" key="1">
    <source>
        <dbReference type="EMBL" id="ETJ30938.1"/>
    </source>
</evidence>
<gene>
    <name evidence="1" type="ORF">Q604_UNBC14553G0001</name>
</gene>